<dbReference type="InterPro" id="IPR035093">
    <property type="entry name" value="RelE/ParE_toxin_dom_sf"/>
</dbReference>
<dbReference type="OrthoDB" id="9805098at2"/>
<protein>
    <submittedName>
        <fullName evidence="3">Addiction module toxin, RelE/StbE family</fullName>
    </submittedName>
</protein>
<sequence length="86" mass="9788">MNQYEIIVSKSAAKELSKLPKQVNNKIIKAILALSGDPRPNGAKKLRGISENWRIRIGDYRVIYAVADEILVVDIRKVGHRKDIYE</sequence>
<dbReference type="Pfam" id="PF05016">
    <property type="entry name" value="ParE_toxin"/>
    <property type="match status" value="1"/>
</dbReference>
<evidence type="ECO:0000256" key="2">
    <source>
        <dbReference type="ARBA" id="ARBA00022649"/>
    </source>
</evidence>
<dbReference type="AlphaFoldDB" id="I3Z0T9"/>
<evidence type="ECO:0000313" key="3">
    <source>
        <dbReference type="EMBL" id="AFL82857.1"/>
    </source>
</evidence>
<dbReference type="SUPFAM" id="SSF143011">
    <property type="entry name" value="RelE-like"/>
    <property type="match status" value="1"/>
</dbReference>
<dbReference type="eggNOG" id="COG2026">
    <property type="taxonomic scope" value="Bacteria"/>
</dbReference>
<dbReference type="HOGENOM" id="CLU_155761_3_0_10"/>
<proteinExistence type="inferred from homology"/>
<dbReference type="STRING" id="866536.Belba_0188"/>
<dbReference type="RefSeq" id="WP_014770873.1">
    <property type="nucleotide sequence ID" value="NC_018010.1"/>
</dbReference>
<evidence type="ECO:0000313" key="4">
    <source>
        <dbReference type="Proteomes" id="UP000006050"/>
    </source>
</evidence>
<gene>
    <name evidence="3" type="ordered locus">Belba_0188</name>
</gene>
<dbReference type="PANTHER" id="PTHR35601">
    <property type="entry name" value="TOXIN RELE"/>
    <property type="match status" value="1"/>
</dbReference>
<dbReference type="Proteomes" id="UP000006050">
    <property type="component" value="Chromosome"/>
</dbReference>
<dbReference type="Gene3D" id="3.30.2310.20">
    <property type="entry name" value="RelE-like"/>
    <property type="match status" value="1"/>
</dbReference>
<dbReference type="NCBIfam" id="TIGR02385">
    <property type="entry name" value="RelE_StbE"/>
    <property type="match status" value="1"/>
</dbReference>
<keyword evidence="2" id="KW-1277">Toxin-antitoxin system</keyword>
<dbReference type="InterPro" id="IPR007712">
    <property type="entry name" value="RelE/ParE_toxin"/>
</dbReference>
<dbReference type="EMBL" id="CP003281">
    <property type="protein sequence ID" value="AFL82857.1"/>
    <property type="molecule type" value="Genomic_DNA"/>
</dbReference>
<name>I3Z0T9_BELBD</name>
<organism evidence="3 4">
    <name type="scientific">Belliella baltica (strain DSM 15883 / CIP 108006 / LMG 21964 / BA134)</name>
    <dbReference type="NCBI Taxonomy" id="866536"/>
    <lineage>
        <taxon>Bacteria</taxon>
        <taxon>Pseudomonadati</taxon>
        <taxon>Bacteroidota</taxon>
        <taxon>Cytophagia</taxon>
        <taxon>Cytophagales</taxon>
        <taxon>Cyclobacteriaceae</taxon>
        <taxon>Belliella</taxon>
    </lineage>
</organism>
<dbReference type="PANTHER" id="PTHR35601:SF1">
    <property type="entry name" value="TOXIN RELE"/>
    <property type="match status" value="1"/>
</dbReference>
<comment type="similarity">
    <text evidence="1">Belongs to the RelE toxin family.</text>
</comment>
<evidence type="ECO:0000256" key="1">
    <source>
        <dbReference type="ARBA" id="ARBA00006226"/>
    </source>
</evidence>
<dbReference type="KEGG" id="bbd:Belba_0188"/>
<reference evidence="4" key="1">
    <citation type="submission" date="2012-06" db="EMBL/GenBank/DDBJ databases">
        <title>The complete genome of Belliella baltica DSM 15883.</title>
        <authorList>
            <person name="Lucas S."/>
            <person name="Copeland A."/>
            <person name="Lapidus A."/>
            <person name="Goodwin L."/>
            <person name="Pitluck S."/>
            <person name="Peters L."/>
            <person name="Mikhailova N."/>
            <person name="Davenport K."/>
            <person name="Kyrpides N."/>
            <person name="Mavromatis K."/>
            <person name="Pagani I."/>
            <person name="Ivanova N."/>
            <person name="Ovchinnikova G."/>
            <person name="Zeytun A."/>
            <person name="Detter J.C."/>
            <person name="Han C."/>
            <person name="Land M."/>
            <person name="Hauser L."/>
            <person name="Markowitz V."/>
            <person name="Cheng J.-F."/>
            <person name="Hugenholtz P."/>
            <person name="Woyke T."/>
            <person name="Wu D."/>
            <person name="Tindall B."/>
            <person name="Pomrenke H."/>
            <person name="Brambilla E."/>
            <person name="Klenk H.-P."/>
            <person name="Eisen J.A."/>
        </authorList>
    </citation>
    <scope>NUCLEOTIDE SEQUENCE [LARGE SCALE GENOMIC DNA]</scope>
    <source>
        <strain evidence="4">DSM 15883 / CIP 108006 / LMG 21964 / BA134</strain>
    </source>
</reference>
<keyword evidence="4" id="KW-1185">Reference proteome</keyword>
<accession>I3Z0T9</accession>